<evidence type="ECO:0000313" key="2">
    <source>
        <dbReference type="EMBL" id="SZD72282.1"/>
    </source>
</evidence>
<protein>
    <submittedName>
        <fullName evidence="2">Putative hydrolase</fullName>
    </submittedName>
</protein>
<dbReference type="PANTHER" id="PTHR42663:SF6">
    <property type="entry name" value="HYDROLASE C777.06C-RELATED"/>
    <property type="match status" value="1"/>
</dbReference>
<dbReference type="SMART" id="SM00849">
    <property type="entry name" value="Lactamase_B"/>
    <property type="match status" value="1"/>
</dbReference>
<dbReference type="PANTHER" id="PTHR42663">
    <property type="entry name" value="HYDROLASE C777.06C-RELATED-RELATED"/>
    <property type="match status" value="1"/>
</dbReference>
<dbReference type="SUPFAM" id="SSF56281">
    <property type="entry name" value="Metallo-hydrolase/oxidoreductase"/>
    <property type="match status" value="1"/>
</dbReference>
<dbReference type="Gene3D" id="3.60.15.10">
    <property type="entry name" value="Ribonuclease Z/Hydroxyacylglutathione hydrolase-like"/>
    <property type="match status" value="1"/>
</dbReference>
<dbReference type="CDD" id="cd16279">
    <property type="entry name" value="metallo-hydrolase-like_MBL-fold"/>
    <property type="match status" value="1"/>
</dbReference>
<dbReference type="InterPro" id="IPR001279">
    <property type="entry name" value="Metallo-B-lactamas"/>
</dbReference>
<sequence>MRDINNKIIFLGTGTSQGVPPIGCTHPVCLSTNAKDKRLRSSIFIHYKQKKILIDCGPDFRQQMLRSQLTDVDFILITHEHNDHIIGLDDVRPINFKQNKDMPIYALPRVMRQLKSRFNYAFGDIKYPGLPAFEPIEIGLEAFIAGGIEITPIEVMHGKLPILGYRIGSIAYLTDVSHLPAKEYKKLEDLEILIISSLRKEPTHHAHMTLAESLILSQKIKAKKTYLTHISHMMGFHEDVQRELPENVFLAFDELSISF</sequence>
<dbReference type="AlphaFoldDB" id="A0A383TXA9"/>
<dbReference type="Pfam" id="PF12706">
    <property type="entry name" value="Lactamase_B_2"/>
    <property type="match status" value="1"/>
</dbReference>
<dbReference type="InterPro" id="IPR036866">
    <property type="entry name" value="RibonucZ/Hydroxyglut_hydro"/>
</dbReference>
<reference evidence="2 3" key="1">
    <citation type="submission" date="2018-09" db="EMBL/GenBank/DDBJ databases">
        <authorList>
            <consortium name="Pathogen Informatics"/>
        </authorList>
    </citation>
    <scope>NUCLEOTIDE SEQUENCE [LARGE SCALE GENOMIC DNA]</scope>
    <source>
        <strain evidence="2 3">OH-22767</strain>
    </source>
</reference>
<keyword evidence="3" id="KW-1185">Reference proteome</keyword>
<dbReference type="Proteomes" id="UP000262142">
    <property type="component" value="Unassembled WGS sequence"/>
</dbReference>
<dbReference type="OrthoDB" id="9781189at2"/>
<keyword evidence="2" id="KW-0378">Hydrolase</keyword>
<organism evidence="2 3">
    <name type="scientific">Candidatus Ornithobacterium hominis</name>
    <dbReference type="NCBI Taxonomy" id="2497989"/>
    <lineage>
        <taxon>Bacteria</taxon>
        <taxon>Pseudomonadati</taxon>
        <taxon>Bacteroidota</taxon>
        <taxon>Flavobacteriia</taxon>
        <taxon>Flavobacteriales</taxon>
        <taxon>Weeksellaceae</taxon>
        <taxon>Ornithobacterium</taxon>
    </lineage>
</organism>
<accession>A0A383TXA9</accession>
<dbReference type="GO" id="GO:0016787">
    <property type="term" value="F:hydrolase activity"/>
    <property type="evidence" value="ECO:0007669"/>
    <property type="project" value="UniProtKB-KW"/>
</dbReference>
<feature type="domain" description="Metallo-beta-lactamase" evidence="1">
    <location>
        <begin position="39"/>
        <end position="229"/>
    </location>
</feature>
<dbReference type="EMBL" id="UNSC01000003">
    <property type="protein sequence ID" value="SZD72282.1"/>
    <property type="molecule type" value="Genomic_DNA"/>
</dbReference>
<name>A0A383TXA9_9FLAO</name>
<gene>
    <name evidence="2" type="primary">phnP</name>
    <name evidence="2" type="ORF">SAMEA104719789_00722</name>
</gene>
<proteinExistence type="predicted"/>
<dbReference type="RefSeq" id="WP_119059136.1">
    <property type="nucleotide sequence ID" value="NZ_UNSC01000003.1"/>
</dbReference>
<evidence type="ECO:0000313" key="3">
    <source>
        <dbReference type="Proteomes" id="UP000262142"/>
    </source>
</evidence>
<evidence type="ECO:0000259" key="1">
    <source>
        <dbReference type="SMART" id="SM00849"/>
    </source>
</evidence>